<dbReference type="Pfam" id="PF13532">
    <property type="entry name" value="2OG-FeII_Oxy_2"/>
    <property type="match status" value="1"/>
</dbReference>
<dbReference type="GO" id="GO:0006307">
    <property type="term" value="P:DNA alkylation repair"/>
    <property type="evidence" value="ECO:0007669"/>
    <property type="project" value="InterPro"/>
</dbReference>
<dbReference type="InterPro" id="IPR005123">
    <property type="entry name" value="Oxoglu/Fe-dep_dioxygenase_dom"/>
</dbReference>
<dbReference type="GO" id="GO:0051213">
    <property type="term" value="F:dioxygenase activity"/>
    <property type="evidence" value="ECO:0007669"/>
    <property type="project" value="InterPro"/>
</dbReference>
<dbReference type="RefSeq" id="WP_231970232.1">
    <property type="nucleotide sequence ID" value="NZ_LT899436.1"/>
</dbReference>
<dbReference type="InterPro" id="IPR027450">
    <property type="entry name" value="AlkB-like"/>
</dbReference>
<keyword evidence="3" id="KW-1185">Reference proteome</keyword>
<proteinExistence type="predicted"/>
<protein>
    <submittedName>
        <fullName evidence="2">2OG-Fe(II) oxygenase</fullName>
    </submittedName>
</protein>
<dbReference type="PANTHER" id="PTHR31212">
    <property type="entry name" value="ALPHA-KETOGLUTARATE-DEPENDENT DIOXYGENASE ALKB HOMOLOG 3"/>
    <property type="match status" value="1"/>
</dbReference>
<sequence length="172" mass="19984">MMVKGITYIENWILNSDQLFHHFITNINWDERMTARKTASYGVAYNYSQISYPDQEFIPELKTIIASIEEELGFTPNNCLLNYYLDGKSSMGFHSDQTDILYENTGVVIISLGETRTLRFRRINAKEVTKDYLLTSGSLFYMTDAVQEEWQHAIPKTNTDLGRISLTFRKIK</sequence>
<dbReference type="KEGG" id="tje:TJEJU_0334"/>
<evidence type="ECO:0000313" key="2">
    <source>
        <dbReference type="EMBL" id="SNR14133.1"/>
    </source>
</evidence>
<evidence type="ECO:0000313" key="3">
    <source>
        <dbReference type="Proteomes" id="UP000215214"/>
    </source>
</evidence>
<evidence type="ECO:0000259" key="1">
    <source>
        <dbReference type="PROSITE" id="PS51471"/>
    </source>
</evidence>
<dbReference type="SUPFAM" id="SSF51197">
    <property type="entry name" value="Clavaminate synthase-like"/>
    <property type="match status" value="1"/>
</dbReference>
<feature type="domain" description="Fe2OG dioxygenase" evidence="1">
    <location>
        <begin position="75"/>
        <end position="172"/>
    </location>
</feature>
<dbReference type="PANTHER" id="PTHR31212:SF4">
    <property type="entry name" value="ALPHA-KETOGLUTARATE-DEPENDENT DIOXYGENASE ALKB HOMOLOG 3"/>
    <property type="match status" value="1"/>
</dbReference>
<dbReference type="PROSITE" id="PS51471">
    <property type="entry name" value="FE2OG_OXY"/>
    <property type="match status" value="1"/>
</dbReference>
<gene>
    <name evidence="2" type="ORF">TJEJU_0334</name>
</gene>
<name>A0A238U4J9_9FLAO</name>
<dbReference type="AlphaFoldDB" id="A0A238U4J9"/>
<dbReference type="InterPro" id="IPR032854">
    <property type="entry name" value="ALKBH3"/>
</dbReference>
<dbReference type="EMBL" id="LT899436">
    <property type="protein sequence ID" value="SNR14133.1"/>
    <property type="molecule type" value="Genomic_DNA"/>
</dbReference>
<dbReference type="Gene3D" id="2.60.120.590">
    <property type="entry name" value="Alpha-ketoglutarate-dependent dioxygenase AlkB-like"/>
    <property type="match status" value="1"/>
</dbReference>
<organism evidence="2 3">
    <name type="scientific">Tenacibaculum jejuense</name>
    <dbReference type="NCBI Taxonomy" id="584609"/>
    <lineage>
        <taxon>Bacteria</taxon>
        <taxon>Pseudomonadati</taxon>
        <taxon>Bacteroidota</taxon>
        <taxon>Flavobacteriia</taxon>
        <taxon>Flavobacteriales</taxon>
        <taxon>Flavobacteriaceae</taxon>
        <taxon>Tenacibaculum</taxon>
    </lineage>
</organism>
<reference evidence="2 3" key="1">
    <citation type="submission" date="2017-07" db="EMBL/GenBank/DDBJ databases">
        <authorList>
            <person name="Sun Z.S."/>
            <person name="Albrecht U."/>
            <person name="Echele G."/>
            <person name="Lee C.C."/>
        </authorList>
    </citation>
    <scope>NUCLEOTIDE SEQUENCE [LARGE SCALE GENOMIC DNA]</scope>
    <source>
        <strain evidence="3">type strain: KCTC 22618</strain>
    </source>
</reference>
<accession>A0A238U4J9</accession>
<dbReference type="InterPro" id="IPR037151">
    <property type="entry name" value="AlkB-like_sf"/>
</dbReference>
<dbReference type="Proteomes" id="UP000215214">
    <property type="component" value="Chromosome TJEJU"/>
</dbReference>